<dbReference type="RefSeq" id="WP_043146227.1">
    <property type="nucleotide sequence ID" value="NZ_JSUQ01000027.1"/>
</dbReference>
<dbReference type="Proteomes" id="UP000030960">
    <property type="component" value="Unassembled WGS sequence"/>
</dbReference>
<dbReference type="STRING" id="561184.SAMN05216376_105204"/>
<organism evidence="1 2">
    <name type="scientific">Mameliella alba</name>
    <dbReference type="NCBI Taxonomy" id="561184"/>
    <lineage>
        <taxon>Bacteria</taxon>
        <taxon>Pseudomonadati</taxon>
        <taxon>Pseudomonadota</taxon>
        <taxon>Alphaproteobacteria</taxon>
        <taxon>Rhodobacterales</taxon>
        <taxon>Roseobacteraceae</taxon>
        <taxon>Mameliella</taxon>
    </lineage>
</organism>
<proteinExistence type="predicted"/>
<protein>
    <submittedName>
        <fullName evidence="1">Uncharacterized protein</fullName>
    </submittedName>
</protein>
<comment type="caution">
    <text evidence="1">The sequence shown here is derived from an EMBL/GenBank/DDBJ whole genome shotgun (WGS) entry which is preliminary data.</text>
</comment>
<dbReference type="AlphaFoldDB" id="A0A0B3RUF5"/>
<evidence type="ECO:0000313" key="1">
    <source>
        <dbReference type="EMBL" id="KHQ50368.1"/>
    </source>
</evidence>
<name>A0A0B3RUF5_9RHOB</name>
<evidence type="ECO:0000313" key="2">
    <source>
        <dbReference type="Proteomes" id="UP000030960"/>
    </source>
</evidence>
<dbReference type="EMBL" id="JSUQ01000027">
    <property type="protein sequence ID" value="KHQ50368.1"/>
    <property type="molecule type" value="Genomic_DNA"/>
</dbReference>
<keyword evidence="2" id="KW-1185">Reference proteome</keyword>
<gene>
    <name evidence="1" type="ORF">OA50_05043</name>
</gene>
<accession>A0A0B3RUF5</accession>
<reference evidence="1 2" key="1">
    <citation type="submission" date="2014-10" db="EMBL/GenBank/DDBJ databases">
        <title>Genome sequence of Ponticoccus sp. strain UMTAT08 isolated from clonal culture of toxic dinoflagellate Alexandrium tamiyavanichii.</title>
        <authorList>
            <person name="Gan H.Y."/>
            <person name="Muhd D.-D."/>
            <person name="Mohd Noor M.E."/>
            <person name="Yeong Y.S."/>
            <person name="Usup G."/>
        </authorList>
    </citation>
    <scope>NUCLEOTIDE SEQUENCE [LARGE SCALE GENOMIC DNA]</scope>
    <source>
        <strain evidence="1 2">UMTAT08</strain>
    </source>
</reference>
<sequence>MSAPGVLRLVVPLAHLRVRLVLEGGQGTFGVFAAPDSPAPDKVLLSGMVGGDEGLTSAGLFELAVQVAVFEKVMAEDAG</sequence>